<keyword evidence="2" id="KW-0732">Signal</keyword>
<evidence type="ECO:0000256" key="1">
    <source>
        <dbReference type="ARBA" id="ARBA00006865"/>
    </source>
</evidence>
<comment type="caution">
    <text evidence="4">The sequence shown here is derived from an EMBL/GenBank/DDBJ whole genome shotgun (WGS) entry which is preliminary data.</text>
</comment>
<dbReference type="Gene3D" id="2.60.120.260">
    <property type="entry name" value="Galactose-binding domain-like"/>
    <property type="match status" value="1"/>
</dbReference>
<gene>
    <name evidence="4" type="ORF">IBL28_03310</name>
</gene>
<name>A0A926JPB0_9FLAO</name>
<dbReference type="InterPro" id="IPR013320">
    <property type="entry name" value="ConA-like_dom_sf"/>
</dbReference>
<feature type="chain" id="PRO_5037090872" evidence="2">
    <location>
        <begin position="19"/>
        <end position="533"/>
    </location>
</feature>
<dbReference type="GO" id="GO:0004553">
    <property type="term" value="F:hydrolase activity, hydrolyzing O-glycosyl compounds"/>
    <property type="evidence" value="ECO:0007669"/>
    <property type="project" value="InterPro"/>
</dbReference>
<dbReference type="GO" id="GO:0005975">
    <property type="term" value="P:carbohydrate metabolic process"/>
    <property type="evidence" value="ECO:0007669"/>
    <property type="project" value="InterPro"/>
</dbReference>
<accession>A0A926JPB0</accession>
<feature type="domain" description="GH16" evidence="3">
    <location>
        <begin position="107"/>
        <end position="390"/>
    </location>
</feature>
<dbReference type="PROSITE" id="PS51762">
    <property type="entry name" value="GH16_2"/>
    <property type="match status" value="1"/>
</dbReference>
<keyword evidence="4" id="KW-0378">Hydrolase</keyword>
<dbReference type="EMBL" id="JACVDC010000005">
    <property type="protein sequence ID" value="MBC9794983.1"/>
    <property type="molecule type" value="Genomic_DNA"/>
</dbReference>
<dbReference type="CDD" id="cd00413">
    <property type="entry name" value="Glyco_hydrolase_16"/>
    <property type="match status" value="1"/>
</dbReference>
<evidence type="ECO:0000259" key="3">
    <source>
        <dbReference type="PROSITE" id="PS51762"/>
    </source>
</evidence>
<dbReference type="SUPFAM" id="SSF49899">
    <property type="entry name" value="Concanavalin A-like lectins/glucanases"/>
    <property type="match status" value="1"/>
</dbReference>
<dbReference type="InterPro" id="IPR000757">
    <property type="entry name" value="Beta-glucanase-like"/>
</dbReference>
<dbReference type="InterPro" id="IPR013783">
    <property type="entry name" value="Ig-like_fold"/>
</dbReference>
<dbReference type="Proteomes" id="UP000653730">
    <property type="component" value="Unassembled WGS sequence"/>
</dbReference>
<evidence type="ECO:0000256" key="2">
    <source>
        <dbReference type="SAM" id="SignalP"/>
    </source>
</evidence>
<organism evidence="4 5">
    <name type="scientific">Sinomicrobium weinanense</name>
    <dbReference type="NCBI Taxonomy" id="2842200"/>
    <lineage>
        <taxon>Bacteria</taxon>
        <taxon>Pseudomonadati</taxon>
        <taxon>Bacteroidota</taxon>
        <taxon>Flavobacteriia</taxon>
        <taxon>Flavobacteriales</taxon>
        <taxon>Flavobacteriaceae</taxon>
        <taxon>Sinomicrobium</taxon>
    </lineage>
</organism>
<dbReference type="Pfam" id="PF00722">
    <property type="entry name" value="Glyco_hydro_16"/>
    <property type="match status" value="1"/>
</dbReference>
<sequence length="533" mass="60608">MKNTLFCLLTILWVGVCAQAPSSSTLQLLGTRSWIRIDLEGLAEHAGGYRLFWSLNGQRPDEPNAVLDKDQSRYYIQDIKPETTYHVWIEPYNSTETLGTVTGKVFTEKNWRLVPEELEELTTNPGSKAVPEGMQLFWHDEFNDLLLNRNKWFTNYYSSIDHLRGEFEKDMREGNLPEAAYTLNGKTIDIFVNDFLPEKVYDKKSGKKISSIQTYNWRTDENLLDNSRGGYFEARVKRSSTGKPSGLNTAFWFDSPGPDLRYYLEEGTTLNGVKGIRPKGQVFEIDIFEYLNAQFVLHGHVDKNGQFQHNLATHIAKGYKHVDNWVTHGILWTPNSIKHYINGDLIREYTDKHQIYSPNHFMNVLLGSYGGGGSVHMEVDYIRGYQWPLNDGNELPNPGFEESGSLLPWEGTGELRNGAGRNESKAVLLKPGQAVEQYVYLNNNTAYKLEYWIKGKGSVKTGIDNITLVTGEPGQIVSRENRGKGKYTGKSIDFRTGEEFGDHMKTVRISISNEGDKDVLLDDITVKKRASED</sequence>
<dbReference type="Gene3D" id="2.60.120.200">
    <property type="match status" value="1"/>
</dbReference>
<proteinExistence type="inferred from homology"/>
<keyword evidence="5" id="KW-1185">Reference proteome</keyword>
<evidence type="ECO:0000313" key="5">
    <source>
        <dbReference type="Proteomes" id="UP000653730"/>
    </source>
</evidence>
<evidence type="ECO:0000313" key="4">
    <source>
        <dbReference type="EMBL" id="MBC9794983.1"/>
    </source>
</evidence>
<feature type="signal peptide" evidence="2">
    <location>
        <begin position="1"/>
        <end position="18"/>
    </location>
</feature>
<comment type="similarity">
    <text evidence="1">Belongs to the glycosyl hydrolase 16 family.</text>
</comment>
<dbReference type="Gene3D" id="2.60.40.10">
    <property type="entry name" value="Immunoglobulins"/>
    <property type="match status" value="1"/>
</dbReference>
<protein>
    <submittedName>
        <fullName evidence="4">Glycoside hydrolase family 16 protein</fullName>
    </submittedName>
</protein>
<reference evidence="4 5" key="1">
    <citation type="submission" date="2020-09" db="EMBL/GenBank/DDBJ databases">
        <title>Sinomicrobium weinanense sp. nov., a halophilic bacteria isolated from saline-alkali soil.</title>
        <authorList>
            <person name="Wu P."/>
            <person name="Ren H."/>
            <person name="Mei Y."/>
            <person name="Liang Y."/>
            <person name="Chen Z."/>
        </authorList>
    </citation>
    <scope>NUCLEOTIDE SEQUENCE [LARGE SCALE GENOMIC DNA]</scope>
    <source>
        <strain evidence="4 5">FJxs</strain>
    </source>
</reference>
<dbReference type="AlphaFoldDB" id="A0A926JPB0"/>